<dbReference type="Proteomes" id="UP000317557">
    <property type="component" value="Unassembled WGS sequence"/>
</dbReference>
<protein>
    <submittedName>
        <fullName evidence="1">Uncharacterized protein</fullName>
    </submittedName>
</protein>
<accession>A0A521BU59</accession>
<reference evidence="1 2" key="1">
    <citation type="submission" date="2017-05" db="EMBL/GenBank/DDBJ databases">
        <authorList>
            <person name="Varghese N."/>
            <person name="Submissions S."/>
        </authorList>
    </citation>
    <scope>NUCLEOTIDE SEQUENCE [LARGE SCALE GENOMIC DNA]</scope>
    <source>
        <strain evidence="1 2">DSM 21985</strain>
    </source>
</reference>
<dbReference type="EMBL" id="FXTP01000003">
    <property type="protein sequence ID" value="SMO50605.1"/>
    <property type="molecule type" value="Genomic_DNA"/>
</dbReference>
<organism evidence="1 2">
    <name type="scientific">Gracilimonas mengyeensis</name>
    <dbReference type="NCBI Taxonomy" id="1302730"/>
    <lineage>
        <taxon>Bacteria</taxon>
        <taxon>Pseudomonadati</taxon>
        <taxon>Balneolota</taxon>
        <taxon>Balneolia</taxon>
        <taxon>Balneolales</taxon>
        <taxon>Balneolaceae</taxon>
        <taxon>Gracilimonas</taxon>
    </lineage>
</organism>
<dbReference type="AlphaFoldDB" id="A0A521BU59"/>
<sequence>MSFGGLTIEKGKVLATHGSSVNTHGCGWISVSLNFKLVELFGVE</sequence>
<name>A0A521BU59_9BACT</name>
<gene>
    <name evidence="1" type="ORF">SAMN06265219_10382</name>
</gene>
<evidence type="ECO:0000313" key="2">
    <source>
        <dbReference type="Proteomes" id="UP000317557"/>
    </source>
</evidence>
<evidence type="ECO:0000313" key="1">
    <source>
        <dbReference type="EMBL" id="SMO50605.1"/>
    </source>
</evidence>
<proteinExistence type="predicted"/>
<keyword evidence="2" id="KW-1185">Reference proteome</keyword>